<dbReference type="Gene3D" id="3.40.50.720">
    <property type="entry name" value="NAD(P)-binding Rossmann-like Domain"/>
    <property type="match status" value="1"/>
</dbReference>
<evidence type="ECO:0000313" key="3">
    <source>
        <dbReference type="Proteomes" id="UP000245680"/>
    </source>
</evidence>
<keyword evidence="3" id="KW-1185">Reference proteome</keyword>
<name>A0A2V2LJ11_9RHOB</name>
<dbReference type="SUPFAM" id="SSF51735">
    <property type="entry name" value="NAD(P)-binding Rossmann-fold domains"/>
    <property type="match status" value="1"/>
</dbReference>
<dbReference type="PANTHER" id="PTHR43245">
    <property type="entry name" value="BIFUNCTIONAL POLYMYXIN RESISTANCE PROTEIN ARNA"/>
    <property type="match status" value="1"/>
</dbReference>
<evidence type="ECO:0000259" key="1">
    <source>
        <dbReference type="Pfam" id="PF01370"/>
    </source>
</evidence>
<organism evidence="2 3">
    <name type="scientific">Meridianimarinicoccus roseus</name>
    <dbReference type="NCBI Taxonomy" id="2072018"/>
    <lineage>
        <taxon>Bacteria</taxon>
        <taxon>Pseudomonadati</taxon>
        <taxon>Pseudomonadota</taxon>
        <taxon>Alphaproteobacteria</taxon>
        <taxon>Rhodobacterales</taxon>
        <taxon>Paracoccaceae</taxon>
        <taxon>Meridianimarinicoccus</taxon>
    </lineage>
</organism>
<dbReference type="InterPro" id="IPR036291">
    <property type="entry name" value="NAD(P)-bd_dom_sf"/>
</dbReference>
<dbReference type="RefSeq" id="WP_109810250.1">
    <property type="nucleotide sequence ID" value="NZ_QGKU01000012.1"/>
</dbReference>
<dbReference type="InterPro" id="IPR050177">
    <property type="entry name" value="Lipid_A_modif_metabolic_enz"/>
</dbReference>
<dbReference type="AlphaFoldDB" id="A0A2V2LJ11"/>
<dbReference type="PANTHER" id="PTHR43245:SF55">
    <property type="entry name" value="NAD(P)-BINDING DOMAIN-CONTAINING PROTEIN"/>
    <property type="match status" value="1"/>
</dbReference>
<dbReference type="CDD" id="cd08946">
    <property type="entry name" value="SDR_e"/>
    <property type="match status" value="1"/>
</dbReference>
<gene>
    <name evidence="2" type="ORF">DKT77_02945</name>
</gene>
<proteinExistence type="predicted"/>
<accession>A0A2V2LJ11</accession>
<protein>
    <submittedName>
        <fullName evidence="2">NAD-dependent dehydratase</fullName>
    </submittedName>
</protein>
<dbReference type="InterPro" id="IPR001509">
    <property type="entry name" value="Epimerase_deHydtase"/>
</dbReference>
<dbReference type="EMBL" id="QGKU01000012">
    <property type="protein sequence ID" value="PWR04021.1"/>
    <property type="molecule type" value="Genomic_DNA"/>
</dbReference>
<evidence type="ECO:0000313" key="2">
    <source>
        <dbReference type="EMBL" id="PWR04021.1"/>
    </source>
</evidence>
<dbReference type="OrthoDB" id="9814124at2"/>
<comment type="caution">
    <text evidence="2">The sequence shown here is derived from an EMBL/GenBank/DDBJ whole genome shotgun (WGS) entry which is preliminary data.</text>
</comment>
<reference evidence="2 3" key="1">
    <citation type="submission" date="2018-05" db="EMBL/GenBank/DDBJ databases">
        <title>Rhodobacteraceae gen. nov., sp. nov. isolated from sea water.</title>
        <authorList>
            <person name="Ren Y."/>
        </authorList>
    </citation>
    <scope>NUCLEOTIDE SEQUENCE [LARGE SCALE GENOMIC DNA]</scope>
    <source>
        <strain evidence="2 3">TG-679</strain>
    </source>
</reference>
<sequence>MRLLLTGASGYLGGFIAARARAEGTALTVLGRKAPDSGGWLRFDLDAPPSALPAADALVHAAFSHVPGRYRGGEGDDADGFVRRNRDGSARLFDAAQAAGIGRVVFLSSRAVYGPRPPGTRLREDDALAPDTLYGRMKADTEADLHARATPGFTPSSLRITGVYGQAVPGTPHKWADLLSDFAAGRPIAPRIATEVHGADMAAGLWAVLTAPPGQVTGRAFNLSDLMLDRHELLSLYADLHGIPHAPPDRAPGPPPNEMACDSLAALGWQPGGLPRLRATLAALPPGG</sequence>
<feature type="domain" description="NAD-dependent epimerase/dehydratase" evidence="1">
    <location>
        <begin position="4"/>
        <end position="223"/>
    </location>
</feature>
<dbReference type="Proteomes" id="UP000245680">
    <property type="component" value="Unassembled WGS sequence"/>
</dbReference>
<dbReference type="Pfam" id="PF01370">
    <property type="entry name" value="Epimerase"/>
    <property type="match status" value="1"/>
</dbReference>